<dbReference type="AlphaFoldDB" id="A0A9D2TFS3"/>
<dbReference type="GO" id="GO:0008253">
    <property type="term" value="F:5'-nucleotidase activity"/>
    <property type="evidence" value="ECO:0007669"/>
    <property type="project" value="TreeGrafter"/>
</dbReference>
<comment type="caution">
    <text evidence="4">The sequence shown here is derived from an EMBL/GenBank/DDBJ whole genome shotgun (WGS) entry which is preliminary data.</text>
</comment>
<dbReference type="InterPro" id="IPR036907">
    <property type="entry name" value="5'-Nucleotdase_C_sf"/>
</dbReference>
<dbReference type="PRINTS" id="PR01607">
    <property type="entry name" value="APYRASEFAMLY"/>
</dbReference>
<sequence>MHAHPVAGALRSAAVGLGAAALALSGAFLPQDALAAEPGQEITLMGFNDFHGALGGASALACQVETVRGQSETSFLFSAGDNVGGSAFESAVQDDEPTIDVLNALGVDATAIGNHEYDQGKADLFERIEPRTEFPDLAANVYDEATGERVHDAYTIVERDGVEVAVIGAVTTKTVGKVSPAAIDGLTFGNPVEAVNDVIGELEADGVEYDVAVALYHEGASGSGEVGSAPTNSDPIFDQIVSGTDAEVDAIFNGDSHRTYAFTAPVPGQDGEERPILQTGSSAANLGTVTLQRDEDGDWDVSADPALRSTGEDCTTSTEVTEEVTEIAQSAIDEAAVVGAEPVGSIDGDITTSWDDTKASYIDGVRTPDSPVTEQATTKGDNRARHSAAGNMLADSMRWYLEDAGLAGEHEVIGFMNPGGIRAELWDAESPAGEGDGVVTYAEANSMVPFGNTLNSGEVTGAQLTQMLEEQWQRGEDGGDVDEGDEAFLAFSVSENVEYVYDSSRGTDDRVLEVRVDGEPIDPEGTYTIVTASFLFEGGDNMWALAEAQDVRDSGVLDRDAFIAYLQAHEDLAPDYSQRQADLQLAGDEDAPTLRLAGLESQSLGAPEITSVTVDVGEHGTFEAPYGPDEETGAPLAEVALAEGLCATEEAPVPLTITTVPATGTEITAELPVTEDCGEGGEPGEAQEVSIAEIQGTGAESPLVGEAVTTEGVVTAVYATGGLNGYVIQTGGTGGALDVDTHTGSTAVFVYSPSTASQVEIGDSVRVTGEVSEYHGSTQITVGAEGLEPLDEALEPVEPATLDGGFPTEEEQRESIEHMLYLPGEEEFTVTDVYATNQYGEVALAIGDEPLQQAGDIMRPGEEATAYYESREELKVLLDDGRTTNFQSTPTEPMSWLTTEEPVRVGAAPVFTEPVVVAYSFDAWRLNTTTPWESAETDGVDFENTRQDTPDEVGGDVQVSTFNVLNYFTTLGEDTPGCEPYTDLDGNGTTVRGGCDLRGAWGADDLERQQSKIVDAISGTGAEVVGLTEIENSARLGEEADEATATLVAA</sequence>
<name>A0A9D2TFS3_9MICO</name>
<feature type="compositionally biased region" description="Polar residues" evidence="1">
    <location>
        <begin position="370"/>
        <end position="379"/>
    </location>
</feature>
<dbReference type="Pfam" id="PF02872">
    <property type="entry name" value="5_nucleotid_C"/>
    <property type="match status" value="1"/>
</dbReference>
<protein>
    <submittedName>
        <fullName evidence="4">5'-nucleotidase C-terminal domain-containing protein</fullName>
    </submittedName>
</protein>
<gene>
    <name evidence="4" type="ORF">H9932_03690</name>
</gene>
<dbReference type="InterPro" id="IPR008334">
    <property type="entry name" value="5'-Nucleotdase_C"/>
</dbReference>
<feature type="domain" description="5'-Nucleotidase C-terminal" evidence="3">
    <location>
        <begin position="378"/>
        <end position="546"/>
    </location>
</feature>
<dbReference type="CDD" id="cd04486">
    <property type="entry name" value="YhcR_OBF_like"/>
    <property type="match status" value="1"/>
</dbReference>
<dbReference type="EMBL" id="DWWC01000075">
    <property type="protein sequence ID" value="HJC68770.1"/>
    <property type="molecule type" value="Genomic_DNA"/>
</dbReference>
<dbReference type="InterPro" id="IPR006179">
    <property type="entry name" value="5_nucleotidase/apyrase"/>
</dbReference>
<reference evidence="4" key="1">
    <citation type="journal article" date="2021" name="PeerJ">
        <title>Extensive microbial diversity within the chicken gut microbiome revealed by metagenomics and culture.</title>
        <authorList>
            <person name="Gilroy R."/>
            <person name="Ravi A."/>
            <person name="Getino M."/>
            <person name="Pursley I."/>
            <person name="Horton D.L."/>
            <person name="Alikhan N.F."/>
            <person name="Baker D."/>
            <person name="Gharbi K."/>
            <person name="Hall N."/>
            <person name="Watson M."/>
            <person name="Adriaenssens E.M."/>
            <person name="Foster-Nyarko E."/>
            <person name="Jarju S."/>
            <person name="Secka A."/>
            <person name="Antonio M."/>
            <person name="Oren A."/>
            <person name="Chaudhuri R.R."/>
            <person name="La Ragione R."/>
            <person name="Hildebrand F."/>
            <person name="Pallen M.J."/>
        </authorList>
    </citation>
    <scope>NUCLEOTIDE SEQUENCE</scope>
    <source>
        <strain evidence="4">CHK130-7132</strain>
    </source>
</reference>
<dbReference type="GO" id="GO:0030288">
    <property type="term" value="C:outer membrane-bounded periplasmic space"/>
    <property type="evidence" value="ECO:0007669"/>
    <property type="project" value="TreeGrafter"/>
</dbReference>
<dbReference type="SUPFAM" id="SSF56300">
    <property type="entry name" value="Metallo-dependent phosphatases"/>
    <property type="match status" value="1"/>
</dbReference>
<dbReference type="Proteomes" id="UP000823854">
    <property type="component" value="Unassembled WGS sequence"/>
</dbReference>
<proteinExistence type="predicted"/>
<evidence type="ECO:0000313" key="5">
    <source>
        <dbReference type="Proteomes" id="UP000823854"/>
    </source>
</evidence>
<reference evidence="4" key="2">
    <citation type="submission" date="2021-04" db="EMBL/GenBank/DDBJ databases">
        <authorList>
            <person name="Gilroy R."/>
        </authorList>
    </citation>
    <scope>NUCLEOTIDE SEQUENCE</scope>
    <source>
        <strain evidence="4">CHK130-7132</strain>
    </source>
</reference>
<dbReference type="InterPro" id="IPR029052">
    <property type="entry name" value="Metallo-depent_PP-like"/>
</dbReference>
<feature type="chain" id="PRO_5039116596" evidence="2">
    <location>
        <begin position="36"/>
        <end position="1050"/>
    </location>
</feature>
<feature type="region of interest" description="Disordered" evidence="1">
    <location>
        <begin position="365"/>
        <end position="386"/>
    </location>
</feature>
<accession>A0A9D2TFS3</accession>
<feature type="non-terminal residue" evidence="4">
    <location>
        <position position="1050"/>
    </location>
</feature>
<dbReference type="SUPFAM" id="SSF55816">
    <property type="entry name" value="5'-nucleotidase (syn. UDP-sugar hydrolase), C-terminal domain"/>
    <property type="match status" value="1"/>
</dbReference>
<organism evidence="4 5">
    <name type="scientific">Candidatus Brachybacterium intestinipullorum</name>
    <dbReference type="NCBI Taxonomy" id="2838512"/>
    <lineage>
        <taxon>Bacteria</taxon>
        <taxon>Bacillati</taxon>
        <taxon>Actinomycetota</taxon>
        <taxon>Actinomycetes</taxon>
        <taxon>Micrococcales</taxon>
        <taxon>Dermabacteraceae</taxon>
        <taxon>Brachybacterium</taxon>
    </lineage>
</organism>
<keyword evidence="2" id="KW-0732">Signal</keyword>
<dbReference type="Gene3D" id="3.60.21.10">
    <property type="match status" value="1"/>
</dbReference>
<dbReference type="Gene3D" id="3.90.780.10">
    <property type="entry name" value="5'-Nucleotidase, C-terminal domain"/>
    <property type="match status" value="1"/>
</dbReference>
<dbReference type="PANTHER" id="PTHR11575">
    <property type="entry name" value="5'-NUCLEOTIDASE-RELATED"/>
    <property type="match status" value="1"/>
</dbReference>
<evidence type="ECO:0000256" key="2">
    <source>
        <dbReference type="SAM" id="SignalP"/>
    </source>
</evidence>
<dbReference type="GO" id="GO:0008768">
    <property type="term" value="F:UDP-sugar diphosphatase activity"/>
    <property type="evidence" value="ECO:0007669"/>
    <property type="project" value="TreeGrafter"/>
</dbReference>
<feature type="signal peptide" evidence="2">
    <location>
        <begin position="1"/>
        <end position="35"/>
    </location>
</feature>
<evidence type="ECO:0000256" key="1">
    <source>
        <dbReference type="SAM" id="MobiDB-lite"/>
    </source>
</evidence>
<dbReference type="GO" id="GO:0009166">
    <property type="term" value="P:nucleotide catabolic process"/>
    <property type="evidence" value="ECO:0007669"/>
    <property type="project" value="InterPro"/>
</dbReference>
<dbReference type="PANTHER" id="PTHR11575:SF24">
    <property type="entry name" value="5'-NUCLEOTIDASE"/>
    <property type="match status" value="1"/>
</dbReference>
<evidence type="ECO:0000313" key="4">
    <source>
        <dbReference type="EMBL" id="HJC68770.1"/>
    </source>
</evidence>
<evidence type="ECO:0000259" key="3">
    <source>
        <dbReference type="Pfam" id="PF02872"/>
    </source>
</evidence>